<keyword evidence="3" id="KW-1185">Reference proteome</keyword>
<feature type="signal peptide" evidence="1">
    <location>
        <begin position="1"/>
        <end position="27"/>
    </location>
</feature>
<evidence type="ECO:0000313" key="3">
    <source>
        <dbReference type="Proteomes" id="UP000063781"/>
    </source>
</evidence>
<dbReference type="STRING" id="1514105.AOC36_09285"/>
<name>A0A0X8H1A4_9FIRM</name>
<feature type="chain" id="PRO_5007066734" description="DUF5626 domain-containing protein" evidence="1">
    <location>
        <begin position="28"/>
        <end position="118"/>
    </location>
</feature>
<dbReference type="Proteomes" id="UP000063781">
    <property type="component" value="Chromosome"/>
</dbReference>
<dbReference type="EMBL" id="CP013213">
    <property type="protein sequence ID" value="AMC94175.1"/>
    <property type="molecule type" value="Genomic_DNA"/>
</dbReference>
<keyword evidence="1" id="KW-0732">Signal</keyword>
<evidence type="ECO:0000256" key="1">
    <source>
        <dbReference type="SAM" id="SignalP"/>
    </source>
</evidence>
<evidence type="ECO:0008006" key="4">
    <source>
        <dbReference type="Google" id="ProtNLM"/>
    </source>
</evidence>
<protein>
    <recommendedName>
        <fullName evidence="4">DUF5626 domain-containing protein</fullName>
    </recommendedName>
</protein>
<dbReference type="AlphaFoldDB" id="A0A0X8H1A4"/>
<gene>
    <name evidence="2" type="ORF">AOC36_09285</name>
</gene>
<proteinExistence type="predicted"/>
<accession>A0A0X8H1A4</accession>
<evidence type="ECO:0000313" key="2">
    <source>
        <dbReference type="EMBL" id="AMC94175.1"/>
    </source>
</evidence>
<reference evidence="2 3" key="1">
    <citation type="submission" date="2015-10" db="EMBL/GenBank/DDBJ databases">
        <title>Erysipelothrix larvae sp. LV19 isolated from the larval gut of the rhinoceros beetle, Trypoxylus dichotomus.</title>
        <authorList>
            <person name="Lim S."/>
            <person name="Kim B.-C."/>
        </authorList>
    </citation>
    <scope>NUCLEOTIDE SEQUENCE [LARGE SCALE GENOMIC DNA]</scope>
    <source>
        <strain evidence="2 3">LV19</strain>
    </source>
</reference>
<dbReference type="RefSeq" id="WP_067633610.1">
    <property type="nucleotide sequence ID" value="NZ_CP013213.1"/>
</dbReference>
<organism evidence="2 3">
    <name type="scientific">Erysipelothrix larvae</name>
    <dbReference type="NCBI Taxonomy" id="1514105"/>
    <lineage>
        <taxon>Bacteria</taxon>
        <taxon>Bacillati</taxon>
        <taxon>Bacillota</taxon>
        <taxon>Erysipelotrichia</taxon>
        <taxon>Erysipelotrichales</taxon>
        <taxon>Erysipelotrichaceae</taxon>
        <taxon>Erysipelothrix</taxon>
    </lineage>
</organism>
<sequence>MSKTKKKLLGTILSLTVFLFLSQSVSAATDTYEYLINKVNDTTATASIKSNSLSTALIVIQTTWAYKGSTMLQRTASDNSAGDGFEYTMITFTSGYKIARVKGEFSYGNIRRVLDKSY</sequence>
<dbReference type="KEGG" id="erl:AOC36_09285"/>